<dbReference type="SMART" id="SM00262">
    <property type="entry name" value="GEL"/>
    <property type="match status" value="5"/>
</dbReference>
<dbReference type="SUPFAM" id="SSF47050">
    <property type="entry name" value="VHP, Villin headpiece domain"/>
    <property type="match status" value="1"/>
</dbReference>
<dbReference type="GO" id="GO:0051014">
    <property type="term" value="P:actin filament severing"/>
    <property type="evidence" value="ECO:0007669"/>
    <property type="project" value="TreeGrafter"/>
</dbReference>
<name>A0A6B2KXS3_9EUKA</name>
<dbReference type="InterPro" id="IPR029006">
    <property type="entry name" value="ADF-H/Gelsolin-like_dom_sf"/>
</dbReference>
<dbReference type="Gene3D" id="3.40.20.10">
    <property type="entry name" value="Severin"/>
    <property type="match status" value="5"/>
</dbReference>
<keyword evidence="1" id="KW-0677">Repeat</keyword>
<dbReference type="GO" id="GO:0051015">
    <property type="term" value="F:actin filament binding"/>
    <property type="evidence" value="ECO:0007669"/>
    <property type="project" value="InterPro"/>
</dbReference>
<dbReference type="GO" id="GO:0015629">
    <property type="term" value="C:actin cytoskeleton"/>
    <property type="evidence" value="ECO:0007669"/>
    <property type="project" value="TreeGrafter"/>
</dbReference>
<evidence type="ECO:0000256" key="1">
    <source>
        <dbReference type="ARBA" id="ARBA00022737"/>
    </source>
</evidence>
<dbReference type="Pfam" id="PF00626">
    <property type="entry name" value="Gelsolin"/>
    <property type="match status" value="3"/>
</dbReference>
<organism evidence="4">
    <name type="scientific">Arcella intermedia</name>
    <dbReference type="NCBI Taxonomy" id="1963864"/>
    <lineage>
        <taxon>Eukaryota</taxon>
        <taxon>Amoebozoa</taxon>
        <taxon>Tubulinea</taxon>
        <taxon>Elardia</taxon>
        <taxon>Arcellinida</taxon>
        <taxon>Sphaerothecina</taxon>
        <taxon>Arcellidae</taxon>
        <taxon>Arcella</taxon>
    </lineage>
</organism>
<evidence type="ECO:0000256" key="2">
    <source>
        <dbReference type="SAM" id="MobiDB-lite"/>
    </source>
</evidence>
<accession>A0A6B2KXS3</accession>
<dbReference type="SUPFAM" id="SSF55753">
    <property type="entry name" value="Actin depolymerizing proteins"/>
    <property type="match status" value="5"/>
</dbReference>
<dbReference type="Pfam" id="PF02209">
    <property type="entry name" value="VHP"/>
    <property type="match status" value="1"/>
</dbReference>
<dbReference type="PROSITE" id="PS51089">
    <property type="entry name" value="HP"/>
    <property type="match status" value="1"/>
</dbReference>
<feature type="compositionally biased region" description="Pro residues" evidence="2">
    <location>
        <begin position="71"/>
        <end position="81"/>
    </location>
</feature>
<dbReference type="PANTHER" id="PTHR11977:SF51">
    <property type="entry name" value="PROTEIN FLIGHTLESS-1 HOMOLOG"/>
    <property type="match status" value="1"/>
</dbReference>
<dbReference type="InterPro" id="IPR003128">
    <property type="entry name" value="Villin_headpiece"/>
</dbReference>
<dbReference type="InterPro" id="IPR036886">
    <property type="entry name" value="Villin_headpiece_dom_sf"/>
</dbReference>
<dbReference type="GO" id="GO:0008154">
    <property type="term" value="P:actin polymerization or depolymerization"/>
    <property type="evidence" value="ECO:0007669"/>
    <property type="project" value="TreeGrafter"/>
</dbReference>
<proteinExistence type="predicted"/>
<dbReference type="AlphaFoldDB" id="A0A6B2KXS3"/>
<dbReference type="PANTHER" id="PTHR11977">
    <property type="entry name" value="VILLIN"/>
    <property type="match status" value="1"/>
</dbReference>
<dbReference type="EMBL" id="GIBP01000488">
    <property type="protein sequence ID" value="NDV29457.1"/>
    <property type="molecule type" value="Transcribed_RNA"/>
</dbReference>
<dbReference type="InterPro" id="IPR007123">
    <property type="entry name" value="Gelsolin-like_dom"/>
</dbReference>
<feature type="domain" description="HP" evidence="3">
    <location>
        <begin position="774"/>
        <end position="837"/>
    </location>
</feature>
<dbReference type="Gene3D" id="1.10.950.10">
    <property type="entry name" value="Villin headpiece domain"/>
    <property type="match status" value="1"/>
</dbReference>
<protein>
    <recommendedName>
        <fullName evidence="3">HP domain-containing protein</fullName>
    </recommendedName>
</protein>
<feature type="region of interest" description="Disordered" evidence="2">
    <location>
        <begin position="49"/>
        <end position="109"/>
    </location>
</feature>
<dbReference type="GO" id="GO:0051016">
    <property type="term" value="P:barbed-end actin filament capping"/>
    <property type="evidence" value="ECO:0007669"/>
    <property type="project" value="TreeGrafter"/>
</dbReference>
<evidence type="ECO:0000313" key="4">
    <source>
        <dbReference type="EMBL" id="NDV29457.1"/>
    </source>
</evidence>
<dbReference type="GO" id="GO:0005737">
    <property type="term" value="C:cytoplasm"/>
    <property type="evidence" value="ECO:0007669"/>
    <property type="project" value="TreeGrafter"/>
</dbReference>
<evidence type="ECO:0000259" key="3">
    <source>
        <dbReference type="PROSITE" id="PS51089"/>
    </source>
</evidence>
<dbReference type="SMART" id="SM00153">
    <property type="entry name" value="VHP"/>
    <property type="match status" value="1"/>
</dbReference>
<dbReference type="PRINTS" id="PR00597">
    <property type="entry name" value="GELSOLIN"/>
</dbReference>
<sequence length="837" mass="95603">MIQLMKLFDETDTIIDQLQQSEKQLKTIAALKALEAKRKSLPAVPKKVNMMPRPVTKDDSQIPGHAAKELPPVPFKKPLPPVHKKPAPPRSQRPAPPTKTAPTTNPIRARQEIAKASDKLRSEDGPATDVSSRAVAVGGFGLLWSLGVTNERLGIIEKKSKAPESPDEFFFQKGRPRLIQVKGRRKTLIRQVQITALSLNDGDVFILDTGKETLYQWNGKKSNPIVRGKALDVVKNIKDKEYGGARTLKFLDQGKTDEDAKEFWNILGGKPETINVGDSEDISEEIVKNLLGMISLYQIVQGDEGIYVPERITIHPMSKNLLKEDGCYILDCLTESFVWCGKKSAIKVRQQTVNLAKDLKLERTFWTAYISKELPETESVLFRARFVDWSYGPPITVAQMPSSNVASTTINKIDLLELHKKRENLPAEVIIDDGKNVPTVWRIEGFERKLIPEEKLGEFHSGESYIVLYRYEWKNKLAGLIYYWQGRNSTTIDQGTAALITRDLNTELQKKSQLAATKDMRVTQNLEPQHFIKIFKNSLLIHKGKESDAVTPETVRLYEIVGSTSGIKFIEVNCTTRALKSHAHFLVQTQDADFIWRGTNTLNPELLDSSKDISLKKRNREAIIINEGEEPATFWNYFPKGREPYPNLLNPKLFVPRLFHYLSTNVLEEVVIYCQDDLNREDVYILDCYSAVFVWQNKTILSDEKELKTVLELAKEYIEVAPDGRDKKNCVLYYTPGGQGREPLAFTSCFCAWDPVPPYHNSYQNMVNADDILKDYKRTYTYQELVNGNFPKGLDTTQLEEYMKEEEFEVTFGMTKKHFSDLPKWKQQQIKREKKLY</sequence>
<feature type="compositionally biased region" description="Pro residues" evidence="2">
    <location>
        <begin position="88"/>
        <end position="99"/>
    </location>
</feature>
<dbReference type="GO" id="GO:0005546">
    <property type="term" value="F:phosphatidylinositol-4,5-bisphosphate binding"/>
    <property type="evidence" value="ECO:0007669"/>
    <property type="project" value="TreeGrafter"/>
</dbReference>
<reference evidence="4" key="1">
    <citation type="journal article" date="2020" name="J. Eukaryot. Microbiol.">
        <title>De novo Sequencing, Assembly and Annotation of the Transcriptome for the Free-Living Testate Amoeba Arcella intermedia.</title>
        <authorList>
            <person name="Ribeiro G.M."/>
            <person name="Porfirio-Sousa A.L."/>
            <person name="Maurer-Alcala X.X."/>
            <person name="Katz L.A."/>
            <person name="Lahr D.J.G."/>
        </authorList>
    </citation>
    <scope>NUCLEOTIDE SEQUENCE</scope>
</reference>
<dbReference type="InterPro" id="IPR007122">
    <property type="entry name" value="Villin/Gelsolin"/>
</dbReference>
<dbReference type="CDD" id="cd11289">
    <property type="entry name" value="gelsolin_S2_like"/>
    <property type="match status" value="1"/>
</dbReference>